<gene>
    <name evidence="1" type="ORF">BDN72DRAFT_899210</name>
</gene>
<sequence>MGRRLQHDHRNLWDARLGKRNTPFHQDQLTTLKIGKTFKEWNPEGDEKSGEAELFYLMNSRYPRFFSKITHLELLDRLWEGDDVEILPYFTSLTHLCVSKDSAPEVLNHIVRMCPDLEVIILLDRHELYEPLESPNDVDLITAVEDSREMNKILDQIKVHEIGRGKMVLLYCRDAVAAWEKGVMGGEDMWAIADRIVNERLQTS</sequence>
<evidence type="ECO:0000313" key="2">
    <source>
        <dbReference type="Proteomes" id="UP000308600"/>
    </source>
</evidence>
<evidence type="ECO:0000313" key="1">
    <source>
        <dbReference type="EMBL" id="TFK67180.1"/>
    </source>
</evidence>
<proteinExistence type="predicted"/>
<reference evidence="1 2" key="1">
    <citation type="journal article" date="2019" name="Nat. Ecol. Evol.">
        <title>Megaphylogeny resolves global patterns of mushroom evolution.</title>
        <authorList>
            <person name="Varga T."/>
            <person name="Krizsan K."/>
            <person name="Foldi C."/>
            <person name="Dima B."/>
            <person name="Sanchez-Garcia M."/>
            <person name="Sanchez-Ramirez S."/>
            <person name="Szollosi G.J."/>
            <person name="Szarkandi J.G."/>
            <person name="Papp V."/>
            <person name="Albert L."/>
            <person name="Andreopoulos W."/>
            <person name="Angelini C."/>
            <person name="Antonin V."/>
            <person name="Barry K.W."/>
            <person name="Bougher N.L."/>
            <person name="Buchanan P."/>
            <person name="Buyck B."/>
            <person name="Bense V."/>
            <person name="Catcheside P."/>
            <person name="Chovatia M."/>
            <person name="Cooper J."/>
            <person name="Damon W."/>
            <person name="Desjardin D."/>
            <person name="Finy P."/>
            <person name="Geml J."/>
            <person name="Haridas S."/>
            <person name="Hughes K."/>
            <person name="Justo A."/>
            <person name="Karasinski D."/>
            <person name="Kautmanova I."/>
            <person name="Kiss B."/>
            <person name="Kocsube S."/>
            <person name="Kotiranta H."/>
            <person name="LaButti K.M."/>
            <person name="Lechner B.E."/>
            <person name="Liimatainen K."/>
            <person name="Lipzen A."/>
            <person name="Lukacs Z."/>
            <person name="Mihaltcheva S."/>
            <person name="Morgado L.N."/>
            <person name="Niskanen T."/>
            <person name="Noordeloos M.E."/>
            <person name="Ohm R.A."/>
            <person name="Ortiz-Santana B."/>
            <person name="Ovrebo C."/>
            <person name="Racz N."/>
            <person name="Riley R."/>
            <person name="Savchenko A."/>
            <person name="Shiryaev A."/>
            <person name="Soop K."/>
            <person name="Spirin V."/>
            <person name="Szebenyi C."/>
            <person name="Tomsovsky M."/>
            <person name="Tulloss R.E."/>
            <person name="Uehling J."/>
            <person name="Grigoriev I.V."/>
            <person name="Vagvolgyi C."/>
            <person name="Papp T."/>
            <person name="Martin F.M."/>
            <person name="Miettinen O."/>
            <person name="Hibbett D.S."/>
            <person name="Nagy L.G."/>
        </authorList>
    </citation>
    <scope>NUCLEOTIDE SEQUENCE [LARGE SCALE GENOMIC DNA]</scope>
    <source>
        <strain evidence="1 2">NL-1719</strain>
    </source>
</reference>
<name>A0ACD3AN34_9AGAR</name>
<dbReference type="Proteomes" id="UP000308600">
    <property type="component" value="Unassembled WGS sequence"/>
</dbReference>
<dbReference type="EMBL" id="ML208383">
    <property type="protein sequence ID" value="TFK67180.1"/>
    <property type="molecule type" value="Genomic_DNA"/>
</dbReference>
<accession>A0ACD3AN34</accession>
<protein>
    <submittedName>
        <fullName evidence="1">Uncharacterized protein</fullName>
    </submittedName>
</protein>
<keyword evidence="2" id="KW-1185">Reference proteome</keyword>
<organism evidence="1 2">
    <name type="scientific">Pluteus cervinus</name>
    <dbReference type="NCBI Taxonomy" id="181527"/>
    <lineage>
        <taxon>Eukaryota</taxon>
        <taxon>Fungi</taxon>
        <taxon>Dikarya</taxon>
        <taxon>Basidiomycota</taxon>
        <taxon>Agaricomycotina</taxon>
        <taxon>Agaricomycetes</taxon>
        <taxon>Agaricomycetidae</taxon>
        <taxon>Agaricales</taxon>
        <taxon>Pluteineae</taxon>
        <taxon>Pluteaceae</taxon>
        <taxon>Pluteus</taxon>
    </lineage>
</organism>